<dbReference type="GO" id="GO:0043504">
    <property type="term" value="P:mitochondrial DNA repair"/>
    <property type="evidence" value="ECO:0007669"/>
    <property type="project" value="UniProtKB-UniRule"/>
</dbReference>
<proteinExistence type="inferred from homology"/>
<sequence>MKEYKLMFGGLVETNAEKKRRLKLEKKGKIPQQKPNETNTELSWIMKNSGKHLKKINLPTKPQELVDPDKFNNMKIKTPNDQNIEHGFHSESDPILQKVEKLKITNQPCNLSTVITDINNIPNENIPNLSTTENTVTNNKQKSSTQLTEVLSISGQDDPETIKFPSVTRILAQTMPLESKMALEAWKERMIKKLGPEGFEMHQKALLEDGASLHSCIAQNLLGKEYEVPLRIEPVFKSIQHVLEDVHHVKAIETHVAHDKLRYKGVVDCIASYRGENYVIDWKKSDKKKLNLKATYDAPIQIAAYIGAINASNLYPFVIKRGLLVIAYTCGAQAAIYEVFDNTLQQYWTSWLRRLQEYYLEKRSNDDNKRSSQ</sequence>
<organism evidence="3">
    <name type="scientific">Camponotus floridanus</name>
    <name type="common">Florida carpenter ant</name>
    <dbReference type="NCBI Taxonomy" id="104421"/>
    <lineage>
        <taxon>Eukaryota</taxon>
        <taxon>Metazoa</taxon>
        <taxon>Ecdysozoa</taxon>
        <taxon>Arthropoda</taxon>
        <taxon>Hexapoda</taxon>
        <taxon>Insecta</taxon>
        <taxon>Pterygota</taxon>
        <taxon>Neoptera</taxon>
        <taxon>Endopterygota</taxon>
        <taxon>Hymenoptera</taxon>
        <taxon>Apocrita</taxon>
        <taxon>Aculeata</taxon>
        <taxon>Formicoidea</taxon>
        <taxon>Formicidae</taxon>
        <taxon>Formicinae</taxon>
        <taxon>Camponotus</taxon>
    </lineage>
</organism>
<dbReference type="GO" id="GO:0005739">
    <property type="term" value="C:mitochondrion"/>
    <property type="evidence" value="ECO:0007669"/>
    <property type="project" value="UniProtKB-SubCell"/>
</dbReference>
<feature type="active site" evidence="1">
    <location>
        <position position="268"/>
    </location>
</feature>
<dbReference type="EMBL" id="GL442749">
    <property type="protein sequence ID" value="EFN63095.1"/>
    <property type="molecule type" value="Genomic_DNA"/>
</dbReference>
<feature type="active site" evidence="1">
    <location>
        <position position="281"/>
    </location>
</feature>
<dbReference type="GO" id="GO:0008297">
    <property type="term" value="F:single-stranded DNA exodeoxyribonuclease activity"/>
    <property type="evidence" value="ECO:0007669"/>
    <property type="project" value="UniProtKB-UniRule"/>
</dbReference>
<keyword evidence="1" id="KW-0378">Hydrolase</keyword>
<evidence type="ECO:0000256" key="1">
    <source>
        <dbReference type="HAMAP-Rule" id="MF_03030"/>
    </source>
</evidence>
<name>E2ATZ8_CAMFO</name>
<evidence type="ECO:0000313" key="3">
    <source>
        <dbReference type="Proteomes" id="UP000000311"/>
    </source>
</evidence>
<dbReference type="STRING" id="104421.E2ATZ8"/>
<keyword evidence="1" id="KW-0269">Exonuclease</keyword>
<dbReference type="HAMAP" id="MF_03030">
    <property type="entry name" value="MGME1"/>
    <property type="match status" value="1"/>
</dbReference>
<dbReference type="OMA" id="ENYVIDW"/>
<comment type="similarity">
    <text evidence="1">Belongs to the MGME1 family.</text>
</comment>
<dbReference type="AlphaFoldDB" id="E2ATZ8"/>
<comment type="subcellular location">
    <subcellularLocation>
        <location evidence="1">Mitochondrion</location>
    </subcellularLocation>
</comment>
<dbReference type="Proteomes" id="UP000000311">
    <property type="component" value="Unassembled WGS sequence"/>
</dbReference>
<feature type="active site" evidence="1">
    <location>
        <position position="283"/>
    </location>
</feature>
<evidence type="ECO:0000313" key="2">
    <source>
        <dbReference type="EMBL" id="EFN63095.1"/>
    </source>
</evidence>
<dbReference type="InParanoid" id="E2ATZ8"/>
<accession>E2ATZ8</accession>
<keyword evidence="3" id="KW-1185">Reference proteome</keyword>
<reference evidence="2 3" key="1">
    <citation type="journal article" date="2010" name="Science">
        <title>Genomic comparison of the ants Camponotus floridanus and Harpegnathos saltator.</title>
        <authorList>
            <person name="Bonasio R."/>
            <person name="Zhang G."/>
            <person name="Ye C."/>
            <person name="Mutti N.S."/>
            <person name="Fang X."/>
            <person name="Qin N."/>
            <person name="Donahue G."/>
            <person name="Yang P."/>
            <person name="Li Q."/>
            <person name="Li C."/>
            <person name="Zhang P."/>
            <person name="Huang Z."/>
            <person name="Berger S.L."/>
            <person name="Reinberg D."/>
            <person name="Wang J."/>
            <person name="Liebig J."/>
        </authorList>
    </citation>
    <scope>NUCLEOTIDE SEQUENCE [LARGE SCALE GENOMIC DNA]</scope>
    <source>
        <strain evidence="3">C129</strain>
    </source>
</reference>
<keyword evidence="1" id="KW-0496">Mitochondrion</keyword>
<comment type="function">
    <text evidence="1">Metal-dependent single-stranded DNA (ssDNA) exonuclease involved in mitochondrial genome maintenance.</text>
</comment>
<gene>
    <name evidence="2" type="ORF">EAG_10077</name>
</gene>
<dbReference type="EC" id="3.1.-.-" evidence="1"/>
<dbReference type="GO" id="GO:0006264">
    <property type="term" value="P:mitochondrial DNA replication"/>
    <property type="evidence" value="ECO:0007669"/>
    <property type="project" value="TreeGrafter"/>
</dbReference>
<dbReference type="PANTHER" id="PTHR31340:SF3">
    <property type="entry name" value="MITOCHONDRIAL GENOME MAINTENANCE EXONUCLEASE 1"/>
    <property type="match status" value="1"/>
</dbReference>
<keyword evidence="1" id="KW-0540">Nuclease</keyword>
<protein>
    <recommendedName>
        <fullName evidence="1">Mitochondrial genome maintenance exonuclease 1</fullName>
        <ecNumber evidence="1">3.1.-.-</ecNumber>
    </recommendedName>
</protein>
<dbReference type="PANTHER" id="PTHR31340">
    <property type="entry name" value="MITOCHONDRIAL GENOME MAINTENANCE EXONUCLEASE 1"/>
    <property type="match status" value="1"/>
</dbReference>